<dbReference type="AlphaFoldDB" id="A0A426WXJ3"/>
<dbReference type="EMBL" id="AMZH03034317">
    <property type="protein sequence ID" value="RRT32015.1"/>
    <property type="molecule type" value="Genomic_DNA"/>
</dbReference>
<protein>
    <submittedName>
        <fullName evidence="2">Uncharacterized protein</fullName>
    </submittedName>
</protein>
<feature type="region of interest" description="Disordered" evidence="1">
    <location>
        <begin position="1"/>
        <end position="38"/>
    </location>
</feature>
<accession>A0A426WXJ3</accession>
<feature type="region of interest" description="Disordered" evidence="1">
    <location>
        <begin position="50"/>
        <end position="84"/>
    </location>
</feature>
<organism evidence="2 3">
    <name type="scientific">Ensete ventricosum</name>
    <name type="common">Abyssinian banana</name>
    <name type="synonym">Musa ensete</name>
    <dbReference type="NCBI Taxonomy" id="4639"/>
    <lineage>
        <taxon>Eukaryota</taxon>
        <taxon>Viridiplantae</taxon>
        <taxon>Streptophyta</taxon>
        <taxon>Embryophyta</taxon>
        <taxon>Tracheophyta</taxon>
        <taxon>Spermatophyta</taxon>
        <taxon>Magnoliopsida</taxon>
        <taxon>Liliopsida</taxon>
        <taxon>Zingiberales</taxon>
        <taxon>Musaceae</taxon>
        <taxon>Ensete</taxon>
    </lineage>
</organism>
<feature type="compositionally biased region" description="Polar residues" evidence="1">
    <location>
        <begin position="1"/>
        <end position="10"/>
    </location>
</feature>
<sequence length="98" mass="10485">MHPLRFSNSGIRAKAVRRRGSQPWPAPMQGRTPTGQPVKVDWLWLEPARRGDSRWQDGARKGLSPTASPTARRGGGAGRRGGCRRARAVVACAGATAA</sequence>
<dbReference type="Proteomes" id="UP000287651">
    <property type="component" value="Unassembled WGS sequence"/>
</dbReference>
<evidence type="ECO:0000256" key="1">
    <source>
        <dbReference type="SAM" id="MobiDB-lite"/>
    </source>
</evidence>
<name>A0A426WXJ3_ENSVE</name>
<reference evidence="2 3" key="1">
    <citation type="journal article" date="2014" name="Agronomy (Basel)">
        <title>A Draft Genome Sequence for Ensete ventricosum, the Drought-Tolerant Tree Against Hunger.</title>
        <authorList>
            <person name="Harrison J."/>
            <person name="Moore K.A."/>
            <person name="Paszkiewicz K."/>
            <person name="Jones T."/>
            <person name="Grant M."/>
            <person name="Ambacheew D."/>
            <person name="Muzemil S."/>
            <person name="Studholme D.J."/>
        </authorList>
    </citation>
    <scope>NUCLEOTIDE SEQUENCE [LARGE SCALE GENOMIC DNA]</scope>
</reference>
<comment type="caution">
    <text evidence="2">The sequence shown here is derived from an EMBL/GenBank/DDBJ whole genome shotgun (WGS) entry which is preliminary data.</text>
</comment>
<evidence type="ECO:0000313" key="2">
    <source>
        <dbReference type="EMBL" id="RRT32015.1"/>
    </source>
</evidence>
<proteinExistence type="predicted"/>
<feature type="compositionally biased region" description="Basic and acidic residues" evidence="1">
    <location>
        <begin position="50"/>
        <end position="60"/>
    </location>
</feature>
<evidence type="ECO:0000313" key="3">
    <source>
        <dbReference type="Proteomes" id="UP000287651"/>
    </source>
</evidence>
<gene>
    <name evidence="2" type="ORF">B296_00046491</name>
</gene>